<dbReference type="InterPro" id="IPR017549">
    <property type="entry name" value="APMV_L690"/>
</dbReference>
<evidence type="ECO:0000256" key="1">
    <source>
        <dbReference type="SAM" id="SignalP"/>
    </source>
</evidence>
<dbReference type="RefSeq" id="WP_386758075.1">
    <property type="nucleotide sequence ID" value="NZ_JBHRXK010000002.1"/>
</dbReference>
<feature type="signal peptide" evidence="1">
    <location>
        <begin position="1"/>
        <end position="24"/>
    </location>
</feature>
<keyword evidence="3" id="KW-1185">Reference proteome</keyword>
<gene>
    <name evidence="2" type="ORF">ACFOLC_04670</name>
</gene>
<dbReference type="EMBL" id="JBHRXK010000002">
    <property type="protein sequence ID" value="MFC3550303.1"/>
    <property type="molecule type" value="Genomic_DNA"/>
</dbReference>
<name>A0ABV7RQ30_9GAMM</name>
<dbReference type="InterPro" id="IPR015943">
    <property type="entry name" value="WD40/YVTN_repeat-like_dom_sf"/>
</dbReference>
<protein>
    <submittedName>
        <fullName evidence="2">TIGR03118 family protein</fullName>
    </submittedName>
</protein>
<dbReference type="Gene3D" id="2.130.10.10">
    <property type="entry name" value="YVTN repeat-like/Quinoprotein amine dehydrogenase"/>
    <property type="match status" value="1"/>
</dbReference>
<sequence>MKPLASLRARVCAPLALAFALVLAAAPVAADVRYAQRNLVSNGAIPAEHTDPNLVNAWGVAFNPFGVVWVANAGSGTSTLYDGDGNIQSLVVQIPSPTAATGGAPTGIVFNASGGFTVSQGAATGPSRFIFATAQGVIAGWAPNVNLLNAIRRVDNSAGGASYTGLALSAGGSGQLLYAADFRNARVDVFDASFNPVALPAGAFADARIPVGYAPFGIHAIGGNLYVTYGLQDANKTRVMRGPGLGFVNVFTPNGQLIRRVASRGSLNAPWGVTLAPAGFGTFSNALLIGNFGDGRINVYEPVFGFPLGSLRDRHFRPIVIDGLWGLAFGNGFANQPVNTLFFASGPNNGTNGLYGRLDTIP</sequence>
<dbReference type="SUPFAM" id="SSF101898">
    <property type="entry name" value="NHL repeat"/>
    <property type="match status" value="1"/>
</dbReference>
<organism evidence="2 3">
    <name type="scientific">Lysobacter cavernae</name>
    <dbReference type="NCBI Taxonomy" id="1685901"/>
    <lineage>
        <taxon>Bacteria</taxon>
        <taxon>Pseudomonadati</taxon>
        <taxon>Pseudomonadota</taxon>
        <taxon>Gammaproteobacteria</taxon>
        <taxon>Lysobacterales</taxon>
        <taxon>Lysobacteraceae</taxon>
        <taxon>Lysobacter</taxon>
    </lineage>
</organism>
<dbReference type="NCBIfam" id="TIGR03118">
    <property type="entry name" value="PEPCTERM_chp_1"/>
    <property type="match status" value="1"/>
</dbReference>
<comment type="caution">
    <text evidence="2">The sequence shown here is derived from an EMBL/GenBank/DDBJ whole genome shotgun (WGS) entry which is preliminary data.</text>
</comment>
<reference evidence="3" key="1">
    <citation type="journal article" date="2019" name="Int. J. Syst. Evol. Microbiol.">
        <title>The Global Catalogue of Microorganisms (GCM) 10K type strain sequencing project: providing services to taxonomists for standard genome sequencing and annotation.</title>
        <authorList>
            <consortium name="The Broad Institute Genomics Platform"/>
            <consortium name="The Broad Institute Genome Sequencing Center for Infectious Disease"/>
            <person name="Wu L."/>
            <person name="Ma J."/>
        </authorList>
    </citation>
    <scope>NUCLEOTIDE SEQUENCE [LARGE SCALE GENOMIC DNA]</scope>
    <source>
        <strain evidence="3">KCTC 42875</strain>
    </source>
</reference>
<keyword evidence="1" id="KW-0732">Signal</keyword>
<proteinExistence type="predicted"/>
<evidence type="ECO:0000313" key="3">
    <source>
        <dbReference type="Proteomes" id="UP001595740"/>
    </source>
</evidence>
<feature type="chain" id="PRO_5045534219" evidence="1">
    <location>
        <begin position="25"/>
        <end position="362"/>
    </location>
</feature>
<accession>A0ABV7RQ30</accession>
<evidence type="ECO:0000313" key="2">
    <source>
        <dbReference type="EMBL" id="MFC3550303.1"/>
    </source>
</evidence>
<dbReference type="Proteomes" id="UP001595740">
    <property type="component" value="Unassembled WGS sequence"/>
</dbReference>